<dbReference type="InterPro" id="IPR005746">
    <property type="entry name" value="Thioredoxin"/>
</dbReference>
<dbReference type="Pfam" id="PF00085">
    <property type="entry name" value="Thioredoxin"/>
    <property type="match status" value="1"/>
</dbReference>
<feature type="site" description="Contributes to redox potential value" evidence="7">
    <location>
        <position position="33"/>
    </location>
</feature>
<dbReference type="SUPFAM" id="SSF52833">
    <property type="entry name" value="Thioredoxin-like"/>
    <property type="match status" value="1"/>
</dbReference>
<evidence type="ECO:0000256" key="7">
    <source>
        <dbReference type="PIRSR" id="PIRSR000077-1"/>
    </source>
</evidence>
<dbReference type="PIRSF" id="PIRSF000077">
    <property type="entry name" value="Thioredoxin"/>
    <property type="match status" value="1"/>
</dbReference>
<dbReference type="AlphaFoldDB" id="A0A089LL18"/>
<evidence type="ECO:0000256" key="5">
    <source>
        <dbReference type="ARBA" id="ARBA00023284"/>
    </source>
</evidence>
<keyword evidence="11" id="KW-1185">Reference proteome</keyword>
<accession>A0A089LL18</accession>
<feature type="site" description="Deprotonates C-terminal active site Cys" evidence="7">
    <location>
        <position position="25"/>
    </location>
</feature>
<organism evidence="10 11">
    <name type="scientific">Paenibacillus stellifer</name>
    <dbReference type="NCBI Taxonomy" id="169760"/>
    <lineage>
        <taxon>Bacteria</taxon>
        <taxon>Bacillati</taxon>
        <taxon>Bacillota</taxon>
        <taxon>Bacilli</taxon>
        <taxon>Bacillales</taxon>
        <taxon>Paenibacillaceae</taxon>
        <taxon>Paenibacillus</taxon>
    </lineage>
</organism>
<feature type="active site" description="Nucleophile" evidence="7">
    <location>
        <position position="31"/>
    </location>
</feature>
<evidence type="ECO:0000313" key="11">
    <source>
        <dbReference type="Proteomes" id="UP000029507"/>
    </source>
</evidence>
<feature type="active site" description="Nucleophile" evidence="7">
    <location>
        <position position="34"/>
    </location>
</feature>
<dbReference type="CDD" id="cd02947">
    <property type="entry name" value="TRX_family"/>
    <property type="match status" value="1"/>
</dbReference>
<keyword evidence="2" id="KW-0813">Transport</keyword>
<evidence type="ECO:0000256" key="6">
    <source>
        <dbReference type="PIRNR" id="PIRNR000077"/>
    </source>
</evidence>
<evidence type="ECO:0000256" key="4">
    <source>
        <dbReference type="ARBA" id="ARBA00023157"/>
    </source>
</evidence>
<dbReference type="PROSITE" id="PS51352">
    <property type="entry name" value="THIOREDOXIN_2"/>
    <property type="match status" value="1"/>
</dbReference>
<proteinExistence type="inferred from homology"/>
<evidence type="ECO:0000256" key="2">
    <source>
        <dbReference type="ARBA" id="ARBA00022448"/>
    </source>
</evidence>
<keyword evidence="3" id="KW-0249">Electron transport</keyword>
<dbReference type="Gene3D" id="3.40.30.10">
    <property type="entry name" value="Glutaredoxin"/>
    <property type="match status" value="1"/>
</dbReference>
<dbReference type="InterPro" id="IPR013766">
    <property type="entry name" value="Thioredoxin_domain"/>
</dbReference>
<dbReference type="OrthoDB" id="9790390at2"/>
<evidence type="ECO:0000256" key="8">
    <source>
        <dbReference type="PIRSR" id="PIRSR000077-4"/>
    </source>
</evidence>
<evidence type="ECO:0000313" key="10">
    <source>
        <dbReference type="EMBL" id="AIQ62251.1"/>
    </source>
</evidence>
<protein>
    <recommendedName>
        <fullName evidence="6">Thioredoxin</fullName>
    </recommendedName>
</protein>
<dbReference type="GO" id="GO:0005829">
    <property type="term" value="C:cytosol"/>
    <property type="evidence" value="ECO:0007669"/>
    <property type="project" value="TreeGrafter"/>
</dbReference>
<dbReference type="GO" id="GO:0045454">
    <property type="term" value="P:cell redox homeostasis"/>
    <property type="evidence" value="ECO:0007669"/>
    <property type="project" value="TreeGrafter"/>
</dbReference>
<name>A0A089LL18_9BACL</name>
<feature type="site" description="Contributes to redox potential value" evidence="7">
    <location>
        <position position="32"/>
    </location>
</feature>
<dbReference type="PANTHER" id="PTHR45663">
    <property type="entry name" value="GEO12009P1"/>
    <property type="match status" value="1"/>
</dbReference>
<dbReference type="PRINTS" id="PR00421">
    <property type="entry name" value="THIOREDOXIN"/>
</dbReference>
<evidence type="ECO:0000259" key="9">
    <source>
        <dbReference type="PROSITE" id="PS51352"/>
    </source>
</evidence>
<evidence type="ECO:0000256" key="3">
    <source>
        <dbReference type="ARBA" id="ARBA00022982"/>
    </source>
</evidence>
<dbReference type="RefSeq" id="WP_038693391.1">
    <property type="nucleotide sequence ID" value="NZ_CP009286.1"/>
</dbReference>
<keyword evidence="4 8" id="KW-1015">Disulfide bond</keyword>
<sequence>MAIQHAESAEGLREKVKSGGLVLVDYGAEWCAPCRNLTPILEDLSREYDGAVSIVKVDCDELPELAAEAGVMGMPTVVVYKGGQPVEKLVGLSPKPVYTGVISRYLN</sequence>
<dbReference type="PANTHER" id="PTHR45663:SF11">
    <property type="entry name" value="GEO12009P1"/>
    <property type="match status" value="1"/>
</dbReference>
<evidence type="ECO:0000256" key="1">
    <source>
        <dbReference type="ARBA" id="ARBA00008987"/>
    </source>
</evidence>
<feature type="disulfide bond" description="Redox-active" evidence="8">
    <location>
        <begin position="31"/>
        <end position="34"/>
    </location>
</feature>
<gene>
    <name evidence="10" type="ORF">PSTEL_03080</name>
</gene>
<dbReference type="GO" id="GO:0015035">
    <property type="term" value="F:protein-disulfide reductase activity"/>
    <property type="evidence" value="ECO:0007669"/>
    <property type="project" value="InterPro"/>
</dbReference>
<reference evidence="10 11" key="1">
    <citation type="submission" date="2014-08" db="EMBL/GenBank/DDBJ databases">
        <title>Comparative genomics of the Paenibacillus odorifer group.</title>
        <authorList>
            <person name="den Bakker H.C."/>
            <person name="Tsai Y.-C."/>
            <person name="Martin N."/>
            <person name="Korlach J."/>
            <person name="Wiedmann M."/>
        </authorList>
    </citation>
    <scope>NUCLEOTIDE SEQUENCE [LARGE SCALE GENOMIC DNA]</scope>
    <source>
        <strain evidence="10 11">DSM 14472</strain>
    </source>
</reference>
<dbReference type="KEGG" id="pste:PSTEL_03080"/>
<feature type="domain" description="Thioredoxin" evidence="9">
    <location>
        <begin position="1"/>
        <end position="107"/>
    </location>
</feature>
<dbReference type="EMBL" id="CP009286">
    <property type="protein sequence ID" value="AIQ62251.1"/>
    <property type="molecule type" value="Genomic_DNA"/>
</dbReference>
<dbReference type="STRING" id="169760.PSTEL_03080"/>
<dbReference type="HOGENOM" id="CLU_090389_10_2_9"/>
<comment type="similarity">
    <text evidence="1 6">Belongs to the thioredoxin family.</text>
</comment>
<keyword evidence="5 8" id="KW-0676">Redox-active center</keyword>
<dbReference type="InterPro" id="IPR036249">
    <property type="entry name" value="Thioredoxin-like_sf"/>
</dbReference>
<dbReference type="Proteomes" id="UP000029507">
    <property type="component" value="Chromosome"/>
</dbReference>